<proteinExistence type="predicted"/>
<sequence length="399" mass="43401">MLPPERPSANTRSLKPPSSTTTEPQRIASLNAPLGVPTHPQPPGPKPSTHRRNLTLPSASDVPNLSRPAFSTLQQHFSPKKSTAPKPPIPTSSAHPAASIAASTAGANDTASSTPTLRLQAELLQLHLLHTSSASTLQQWTQSAERALHTRFNAVGAQWKRMRQREREATEQNNLRALLEWGRTGNASFGGGLGEKVSVLGGVLQELWLLTDGGGGGGRYVRLVGGFESWLAWVQEIWEKREKGGEEGEDGGGVELVGAVADGLGDAWKEENRALERRLGMLQREMEGLADPAEGSDVERVVRNCRILLQGCLEELKVMRDVEAEVVVREKGWVERQLQRVEREIDMGLLEELEKRDGGGVAVSIEIQQVSYALSSAASSPPARYLYLVKPLLPKHSDS</sequence>
<evidence type="ECO:0000313" key="1">
    <source>
        <dbReference type="EMBL" id="KAJ9643460.1"/>
    </source>
</evidence>
<organism evidence="1 2">
    <name type="scientific">Coniosporium tulheliwenetii</name>
    <dbReference type="NCBI Taxonomy" id="3383036"/>
    <lineage>
        <taxon>Eukaryota</taxon>
        <taxon>Fungi</taxon>
        <taxon>Dikarya</taxon>
        <taxon>Ascomycota</taxon>
        <taxon>Pezizomycotina</taxon>
        <taxon>Dothideomycetes</taxon>
        <taxon>Dothideomycetes incertae sedis</taxon>
        <taxon>Coniosporium</taxon>
    </lineage>
</organism>
<dbReference type="Proteomes" id="UP001172680">
    <property type="component" value="Unassembled WGS sequence"/>
</dbReference>
<keyword evidence="2" id="KW-1185">Reference proteome</keyword>
<comment type="caution">
    <text evidence="1">The sequence shown here is derived from an EMBL/GenBank/DDBJ whole genome shotgun (WGS) entry which is preliminary data.</text>
</comment>
<accession>A0ACC2Z8N7</accession>
<evidence type="ECO:0000313" key="2">
    <source>
        <dbReference type="Proteomes" id="UP001172680"/>
    </source>
</evidence>
<reference evidence="1" key="1">
    <citation type="submission" date="2022-10" db="EMBL/GenBank/DDBJ databases">
        <title>Culturing micro-colonial fungi from biological soil crusts in the Mojave desert and describing Neophaeococcomyces mojavensis, and introducing the new genera and species Taxawa tesnikishii.</title>
        <authorList>
            <person name="Kurbessoian T."/>
            <person name="Stajich J.E."/>
        </authorList>
    </citation>
    <scope>NUCLEOTIDE SEQUENCE</scope>
    <source>
        <strain evidence="1">JES_115</strain>
    </source>
</reference>
<dbReference type="EMBL" id="JAPDRP010000011">
    <property type="protein sequence ID" value="KAJ9643460.1"/>
    <property type="molecule type" value="Genomic_DNA"/>
</dbReference>
<name>A0ACC2Z8N7_9PEZI</name>
<gene>
    <name evidence="1" type="ORF">H2199_004139</name>
</gene>
<protein>
    <submittedName>
        <fullName evidence="1">Uncharacterized protein</fullName>
    </submittedName>
</protein>